<evidence type="ECO:0000313" key="2">
    <source>
        <dbReference type="Proteomes" id="UP000030949"/>
    </source>
</evidence>
<evidence type="ECO:0000313" key="1">
    <source>
        <dbReference type="EMBL" id="KHK65902.1"/>
    </source>
</evidence>
<proteinExistence type="predicted"/>
<sequence length="490" mass="53130">MWHIKLSKRDFLEFWISGGRSTPAKVSRFQSSGQVETDDLIRAFWMDEPSDASPFPNCIVGSEEQLASVVTAINSSPSATTPVSAFSRLISTRDFNEYSRSKSMNFTGLLNAAIVALVMAEAVWHSEGKVGLRQVSFAACKRTLSYAFGRALAGQLGGDGLERLPQRWLEVYSILNPNVSSSQLRDTLSALTSALRTFASISWGLSPNSEATELAFAIHRGDREALRLFWSKYSRTLAPGIELDALQASTRENRANYLQAALYAFSGNEPGVLESGHGILESGRGISGSGHGMSASAHGISSRGSEVDAAVCAFIATQIAPGSLEHLELLRQSGNPALVFWYALYAALQAPSDILSSQSGLGFKIYRGVASVEDLLSPPSADISYEEIKILERTGLDGLVRNFGHQNEVVVELVPGVSSSFSYGSRQSRGSKSDPYSYSAASWEASQNEIKRLGAVYRSKIDQASSVLAQLSRELAELDEPYKRGTKRKL</sequence>
<dbReference type="Proteomes" id="UP000030949">
    <property type="component" value="Unassembled WGS sequence"/>
</dbReference>
<dbReference type="OrthoDB" id="9255998at2"/>
<dbReference type="AlphaFoldDB" id="A0A0B1Z927"/>
<name>A0A0B1Z927_9PSED</name>
<gene>
    <name evidence="1" type="ORF">JZ00_03770</name>
</gene>
<dbReference type="EMBL" id="JQGJ01000002">
    <property type="protein sequence ID" value="KHK65902.1"/>
    <property type="molecule type" value="Genomic_DNA"/>
</dbReference>
<protein>
    <submittedName>
        <fullName evidence="1">Uncharacterized protein</fullName>
    </submittedName>
</protein>
<comment type="caution">
    <text evidence="1">The sequence shown here is derived from an EMBL/GenBank/DDBJ whole genome shotgun (WGS) entry which is preliminary data.</text>
</comment>
<accession>A0A0B1Z927</accession>
<organism evidence="1 2">
    <name type="scientific">Pseudomonas frederiksbergensis</name>
    <dbReference type="NCBI Taxonomy" id="104087"/>
    <lineage>
        <taxon>Bacteria</taxon>
        <taxon>Pseudomonadati</taxon>
        <taxon>Pseudomonadota</taxon>
        <taxon>Gammaproteobacteria</taxon>
        <taxon>Pseudomonadales</taxon>
        <taxon>Pseudomonadaceae</taxon>
        <taxon>Pseudomonas</taxon>
    </lineage>
</organism>
<reference evidence="2" key="1">
    <citation type="submission" date="2015-03" db="EMBL/GenBank/DDBJ databases">
        <title>Pseudomonas frederiksbergensis hydrocarbon degrader.</title>
        <authorList>
            <person name="Brown L.M."/>
            <person name="Ruiz O.N."/>
            <person name="Mueller S."/>
            <person name="Gunasekera T.S."/>
        </authorList>
    </citation>
    <scope>NUCLEOTIDE SEQUENCE [LARGE SCALE GENOMIC DNA]</scope>
    <source>
        <strain evidence="2">SI8</strain>
    </source>
</reference>
<dbReference type="RefSeq" id="WP_039588971.1">
    <property type="nucleotide sequence ID" value="NZ_JQGJ02000004.1"/>
</dbReference>